<feature type="region of interest" description="Disordered" evidence="2">
    <location>
        <begin position="233"/>
        <end position="254"/>
    </location>
</feature>
<comment type="caution">
    <text evidence="4">The sequence shown here is derived from an EMBL/GenBank/DDBJ whole genome shotgun (WGS) entry which is preliminary data.</text>
</comment>
<dbReference type="KEGG" id="tng:GSTEN00000122G001"/>
<feature type="compositionally biased region" description="Basic residues" evidence="2">
    <location>
        <begin position="184"/>
        <end position="200"/>
    </location>
</feature>
<feature type="non-terminal residue" evidence="4">
    <location>
        <position position="1"/>
    </location>
</feature>
<feature type="region of interest" description="Disordered" evidence="2">
    <location>
        <begin position="165"/>
        <end position="212"/>
    </location>
</feature>
<gene>
    <name evidence="4" type="ORF">GSTENG00000122001</name>
</gene>
<reference evidence="4" key="2">
    <citation type="submission" date="2004-02" db="EMBL/GenBank/DDBJ databases">
        <authorList>
            <consortium name="Genoscope"/>
            <consortium name="Whitehead Institute Centre for Genome Research"/>
        </authorList>
    </citation>
    <scope>NUCLEOTIDE SEQUENCE</scope>
</reference>
<evidence type="ECO:0000259" key="3">
    <source>
        <dbReference type="PROSITE" id="PS01185"/>
    </source>
</evidence>
<protein>
    <submittedName>
        <fullName evidence="4">(spotted green pufferfish) hypothetical protein</fullName>
    </submittedName>
</protein>
<dbReference type="PROSITE" id="PS01185">
    <property type="entry name" value="CTCK_1"/>
    <property type="match status" value="1"/>
</dbReference>
<feature type="domain" description="CTCK" evidence="3">
    <location>
        <begin position="262"/>
        <end position="298"/>
    </location>
</feature>
<name>Q4TI57_TETNG</name>
<accession>Q4TI57</accession>
<evidence type="ECO:0000256" key="1">
    <source>
        <dbReference type="ARBA" id="ARBA00023157"/>
    </source>
</evidence>
<dbReference type="InterPro" id="IPR006207">
    <property type="entry name" value="Cys_knot_C"/>
</dbReference>
<dbReference type="EMBL" id="CAAE01002389">
    <property type="protein sequence ID" value="CAF87425.1"/>
    <property type="molecule type" value="Genomic_DNA"/>
</dbReference>
<proteinExistence type="predicted"/>
<evidence type="ECO:0000313" key="4">
    <source>
        <dbReference type="EMBL" id="CAF87425.1"/>
    </source>
</evidence>
<organism evidence="4">
    <name type="scientific">Tetraodon nigroviridis</name>
    <name type="common">Spotted green pufferfish</name>
    <name type="synonym">Chelonodon nigroviridis</name>
    <dbReference type="NCBI Taxonomy" id="99883"/>
    <lineage>
        <taxon>Eukaryota</taxon>
        <taxon>Metazoa</taxon>
        <taxon>Chordata</taxon>
        <taxon>Craniata</taxon>
        <taxon>Vertebrata</taxon>
        <taxon>Euteleostomi</taxon>
        <taxon>Actinopterygii</taxon>
        <taxon>Neopterygii</taxon>
        <taxon>Teleostei</taxon>
        <taxon>Neoteleostei</taxon>
        <taxon>Acanthomorphata</taxon>
        <taxon>Eupercaria</taxon>
        <taxon>Tetraodontiformes</taxon>
        <taxon>Tetradontoidea</taxon>
        <taxon>Tetraodontidae</taxon>
        <taxon>Tetraodon</taxon>
    </lineage>
</organism>
<feature type="non-terminal residue" evidence="4">
    <location>
        <position position="298"/>
    </location>
</feature>
<dbReference type="OrthoDB" id="8807444at2759"/>
<evidence type="ECO:0000256" key="2">
    <source>
        <dbReference type="SAM" id="MobiDB-lite"/>
    </source>
</evidence>
<dbReference type="AlphaFoldDB" id="Q4TI57"/>
<sequence length="298" mass="31698">VNVSGFHGCIRKLYINHELQDFTRSHMGAGVEPGCQACRQSYCAHGTSSPTPRRALAVTAIQGGWGHAVTGRQQPRASPWQRAWTRAQTAGECFARVRCSAAALTPPCGTFPGVFKGRACPWTRARTAATAGTATKARCVTCSATGQLVRPPAVCARQCERTEKADAAPARTASPDRVATSVRTHTHTHTHTHAHRHAYTHTHTPPGSRCSTPTGCPSLQSCRVEASRSGITTGFGVAPPSARPPSPSPGWSAGVGAGSRTCCAPLRLRRRRLSFQCDDGTTFTQDVEKPVECGCKEC</sequence>
<keyword evidence="1" id="KW-1015">Disulfide bond</keyword>
<reference evidence="4" key="1">
    <citation type="journal article" date="2004" name="Nature">
        <title>Genome duplication in the teleost fish Tetraodon nigroviridis reveals the early vertebrate proto-karyotype.</title>
        <authorList>
            <person name="Jaillon O."/>
            <person name="Aury J.-M."/>
            <person name="Brunet F."/>
            <person name="Petit J.-L."/>
            <person name="Stange-Thomann N."/>
            <person name="Mauceli E."/>
            <person name="Bouneau L."/>
            <person name="Fischer C."/>
            <person name="Ozouf-Costaz C."/>
            <person name="Bernot A."/>
            <person name="Nicaud S."/>
            <person name="Jaffe D."/>
            <person name="Fisher S."/>
            <person name="Lutfalla G."/>
            <person name="Dossat C."/>
            <person name="Segurens B."/>
            <person name="Dasilva C."/>
            <person name="Salanoubat M."/>
            <person name="Levy M."/>
            <person name="Boudet N."/>
            <person name="Castellano S."/>
            <person name="Anthouard V."/>
            <person name="Jubin C."/>
            <person name="Castelli V."/>
            <person name="Katinka M."/>
            <person name="Vacherie B."/>
            <person name="Biemont C."/>
            <person name="Skalli Z."/>
            <person name="Cattolico L."/>
            <person name="Poulain J."/>
            <person name="De Berardinis V."/>
            <person name="Cruaud C."/>
            <person name="Duprat S."/>
            <person name="Brottier P."/>
            <person name="Coutanceau J.-P."/>
            <person name="Gouzy J."/>
            <person name="Parra G."/>
            <person name="Lardier G."/>
            <person name="Chapple C."/>
            <person name="McKernan K.J."/>
            <person name="McEwan P."/>
            <person name="Bosak S."/>
            <person name="Kellis M."/>
            <person name="Volff J.-N."/>
            <person name="Guigo R."/>
            <person name="Zody M.C."/>
            <person name="Mesirov J."/>
            <person name="Lindblad-Toh K."/>
            <person name="Birren B."/>
            <person name="Nusbaum C."/>
            <person name="Kahn D."/>
            <person name="Robinson-Rechavi M."/>
            <person name="Laudet V."/>
            <person name="Schachter V."/>
            <person name="Quetier F."/>
            <person name="Saurin W."/>
            <person name="Scarpelli C."/>
            <person name="Wincker P."/>
            <person name="Lander E.S."/>
            <person name="Weissenbach J."/>
            <person name="Roest Crollius H."/>
        </authorList>
    </citation>
    <scope>NUCLEOTIDE SEQUENCE [LARGE SCALE GENOMIC DNA]</scope>
</reference>